<sequence>MKEEDMCGTQHRLRMMKIKIIFFILAMSSAIFIIWRSAFA</sequence>
<feature type="transmembrane region" description="Helical" evidence="1">
    <location>
        <begin position="20"/>
        <end position="38"/>
    </location>
</feature>
<accession>A0A0F9QI08</accession>
<reference evidence="2" key="1">
    <citation type="journal article" date="2015" name="Nature">
        <title>Complex archaea that bridge the gap between prokaryotes and eukaryotes.</title>
        <authorList>
            <person name="Spang A."/>
            <person name="Saw J.H."/>
            <person name="Jorgensen S.L."/>
            <person name="Zaremba-Niedzwiedzka K."/>
            <person name="Martijn J."/>
            <person name="Lind A.E."/>
            <person name="van Eijk R."/>
            <person name="Schleper C."/>
            <person name="Guy L."/>
            <person name="Ettema T.J."/>
        </authorList>
    </citation>
    <scope>NUCLEOTIDE SEQUENCE</scope>
</reference>
<evidence type="ECO:0000256" key="1">
    <source>
        <dbReference type="SAM" id="Phobius"/>
    </source>
</evidence>
<keyword evidence="1" id="KW-1133">Transmembrane helix</keyword>
<dbReference type="EMBL" id="LAZR01004860">
    <property type="protein sequence ID" value="KKN04948.1"/>
    <property type="molecule type" value="Genomic_DNA"/>
</dbReference>
<keyword evidence="1" id="KW-0472">Membrane</keyword>
<keyword evidence="1" id="KW-0812">Transmembrane</keyword>
<name>A0A0F9QI08_9ZZZZ</name>
<proteinExistence type="predicted"/>
<dbReference type="AlphaFoldDB" id="A0A0F9QI08"/>
<evidence type="ECO:0000313" key="2">
    <source>
        <dbReference type="EMBL" id="KKN04948.1"/>
    </source>
</evidence>
<gene>
    <name evidence="2" type="ORF">LCGC14_1092160</name>
</gene>
<comment type="caution">
    <text evidence="2">The sequence shown here is derived from an EMBL/GenBank/DDBJ whole genome shotgun (WGS) entry which is preliminary data.</text>
</comment>
<organism evidence="2">
    <name type="scientific">marine sediment metagenome</name>
    <dbReference type="NCBI Taxonomy" id="412755"/>
    <lineage>
        <taxon>unclassified sequences</taxon>
        <taxon>metagenomes</taxon>
        <taxon>ecological metagenomes</taxon>
    </lineage>
</organism>
<protein>
    <submittedName>
        <fullName evidence="2">Uncharacterized protein</fullName>
    </submittedName>
</protein>